<evidence type="ECO:0000313" key="2">
    <source>
        <dbReference type="EMBL" id="EWS72480.1"/>
    </source>
</evidence>
<keyword evidence="1" id="KW-0472">Membrane</keyword>
<keyword evidence="1" id="KW-1133">Transmembrane helix</keyword>
<feature type="transmembrane region" description="Helical" evidence="1">
    <location>
        <begin position="61"/>
        <end position="79"/>
    </location>
</feature>
<gene>
    <name evidence="2" type="ORF">TTHERM_000351138</name>
</gene>
<organism evidence="2 3">
    <name type="scientific">Tetrahymena thermophila (strain SB210)</name>
    <dbReference type="NCBI Taxonomy" id="312017"/>
    <lineage>
        <taxon>Eukaryota</taxon>
        <taxon>Sar</taxon>
        <taxon>Alveolata</taxon>
        <taxon>Ciliophora</taxon>
        <taxon>Intramacronucleata</taxon>
        <taxon>Oligohymenophorea</taxon>
        <taxon>Hymenostomatida</taxon>
        <taxon>Tetrahymenina</taxon>
        <taxon>Tetrahymenidae</taxon>
        <taxon>Tetrahymena</taxon>
    </lineage>
</organism>
<dbReference type="InParanoid" id="W7X045"/>
<keyword evidence="1 2" id="KW-0812">Transmembrane</keyword>
<sequence>MINILVFLQQVQNKKQKFIIQNIDKYINQIRNCFNQFILLDIIQYCDLGLKVQKRKKNKQINKLFIIYLSIYLSIYQAYRTIKFQDLDFSIN</sequence>
<dbReference type="EMBL" id="GG662523">
    <property type="protein sequence ID" value="EWS72480.1"/>
    <property type="molecule type" value="Genomic_DNA"/>
</dbReference>
<dbReference type="KEGG" id="tet:TTHERM_000351138"/>
<dbReference type="Proteomes" id="UP000009168">
    <property type="component" value="Unassembled WGS sequence"/>
</dbReference>
<accession>W7X045</accession>
<dbReference type="AlphaFoldDB" id="W7X045"/>
<name>W7X045_TETTS</name>
<evidence type="ECO:0000256" key="1">
    <source>
        <dbReference type="SAM" id="Phobius"/>
    </source>
</evidence>
<dbReference type="RefSeq" id="XP_012654977.1">
    <property type="nucleotide sequence ID" value="XM_012799523.1"/>
</dbReference>
<reference evidence="3" key="1">
    <citation type="journal article" date="2006" name="PLoS Biol.">
        <title>Macronuclear genome sequence of the ciliate Tetrahymena thermophila, a model eukaryote.</title>
        <authorList>
            <person name="Eisen J.A."/>
            <person name="Coyne R.S."/>
            <person name="Wu M."/>
            <person name="Wu D."/>
            <person name="Thiagarajan M."/>
            <person name="Wortman J.R."/>
            <person name="Badger J.H."/>
            <person name="Ren Q."/>
            <person name="Amedeo P."/>
            <person name="Jones K.M."/>
            <person name="Tallon L.J."/>
            <person name="Delcher A.L."/>
            <person name="Salzberg S.L."/>
            <person name="Silva J.C."/>
            <person name="Haas B.J."/>
            <person name="Majoros W.H."/>
            <person name="Farzad M."/>
            <person name="Carlton J.M."/>
            <person name="Smith R.K. Jr."/>
            <person name="Garg J."/>
            <person name="Pearlman R.E."/>
            <person name="Karrer K.M."/>
            <person name="Sun L."/>
            <person name="Manning G."/>
            <person name="Elde N.C."/>
            <person name="Turkewitz A.P."/>
            <person name="Asai D.J."/>
            <person name="Wilkes D.E."/>
            <person name="Wang Y."/>
            <person name="Cai H."/>
            <person name="Collins K."/>
            <person name="Stewart B.A."/>
            <person name="Lee S.R."/>
            <person name="Wilamowska K."/>
            <person name="Weinberg Z."/>
            <person name="Ruzzo W.L."/>
            <person name="Wloga D."/>
            <person name="Gaertig J."/>
            <person name="Frankel J."/>
            <person name="Tsao C.-C."/>
            <person name="Gorovsky M.A."/>
            <person name="Keeling P.J."/>
            <person name="Waller R.F."/>
            <person name="Patron N.J."/>
            <person name="Cherry J.M."/>
            <person name="Stover N.A."/>
            <person name="Krieger C.J."/>
            <person name="del Toro C."/>
            <person name="Ryder H.F."/>
            <person name="Williamson S.C."/>
            <person name="Barbeau R.A."/>
            <person name="Hamilton E.P."/>
            <person name="Orias E."/>
        </authorList>
    </citation>
    <scope>NUCLEOTIDE SEQUENCE [LARGE SCALE GENOMIC DNA]</scope>
    <source>
        <strain evidence="3">SB210</strain>
    </source>
</reference>
<proteinExistence type="predicted"/>
<evidence type="ECO:0000313" key="3">
    <source>
        <dbReference type="Proteomes" id="UP000009168"/>
    </source>
</evidence>
<keyword evidence="3" id="KW-1185">Reference proteome</keyword>
<dbReference type="GeneID" id="24438559"/>
<protein>
    <submittedName>
        <fullName evidence="2">Transmembrane protein, putative</fullName>
    </submittedName>
</protein>